<evidence type="ECO:0000313" key="2">
    <source>
        <dbReference type="EMBL" id="GAA3628188.1"/>
    </source>
</evidence>
<dbReference type="RefSeq" id="WP_344736625.1">
    <property type="nucleotide sequence ID" value="NZ_BAAAYU010000001.1"/>
</dbReference>
<name>A0ABP7AAJ4_9MICO</name>
<dbReference type="InterPro" id="IPR046879">
    <property type="entry name" value="KANL3/Tex30_Abhydrolase"/>
</dbReference>
<dbReference type="Pfam" id="PF20408">
    <property type="entry name" value="Abhydrolase_11"/>
    <property type="match status" value="1"/>
</dbReference>
<dbReference type="InterPro" id="IPR029058">
    <property type="entry name" value="AB_hydrolase_fold"/>
</dbReference>
<organism evidence="2 3">
    <name type="scientific">Microbacterium awajiense</name>
    <dbReference type="NCBI Taxonomy" id="415214"/>
    <lineage>
        <taxon>Bacteria</taxon>
        <taxon>Bacillati</taxon>
        <taxon>Actinomycetota</taxon>
        <taxon>Actinomycetes</taxon>
        <taxon>Micrococcales</taxon>
        <taxon>Microbacteriaceae</taxon>
        <taxon>Microbacterium</taxon>
    </lineage>
</organism>
<proteinExistence type="predicted"/>
<dbReference type="EMBL" id="BAAAYU010000001">
    <property type="protein sequence ID" value="GAA3628188.1"/>
    <property type="molecule type" value="Genomic_DNA"/>
</dbReference>
<keyword evidence="3" id="KW-1185">Reference proteome</keyword>
<evidence type="ECO:0000259" key="1">
    <source>
        <dbReference type="Pfam" id="PF20408"/>
    </source>
</evidence>
<protein>
    <recommendedName>
        <fullName evidence="1">KANL3/Tex30 alpha/beta hydrolase-like domain-containing protein</fullName>
    </recommendedName>
</protein>
<dbReference type="Gene3D" id="3.40.50.1820">
    <property type="entry name" value="alpha/beta hydrolase"/>
    <property type="match status" value="1"/>
</dbReference>
<dbReference type="PANTHER" id="PTHR13136">
    <property type="entry name" value="TESTIS DEVELOPMENT PROTEIN PRTD"/>
    <property type="match status" value="1"/>
</dbReference>
<feature type="domain" description="KANL3/Tex30 alpha/beta hydrolase-like" evidence="1">
    <location>
        <begin position="30"/>
        <end position="201"/>
    </location>
</feature>
<sequence length="230" mass="23965">MSAEALRLPVALPSGSVEVSADWEPAPTPRAVMAIAPGAGAGHRQPFLVGFADALRVAGVSTLRFTFPYQEAGRRMPGPAAHAVATWAAAADALALRAPGLPPFAAGKSYGGRMASMAAADSAITPAGLVYLGYPLHPPGRPDKPRVEHLPKISAPQLFVSGTRDPFVDPHEQLTAAVDGCVDAELRWVEGGGHSFEVAGRRRPAAQIAADLVPTIVEWVLAQARAADEF</sequence>
<gene>
    <name evidence="2" type="ORF">GCM10022200_08360</name>
</gene>
<accession>A0ABP7AAJ4</accession>
<dbReference type="SUPFAM" id="SSF53474">
    <property type="entry name" value="alpha/beta-Hydrolases"/>
    <property type="match status" value="1"/>
</dbReference>
<evidence type="ECO:0000313" key="3">
    <source>
        <dbReference type="Proteomes" id="UP001501697"/>
    </source>
</evidence>
<dbReference type="PANTHER" id="PTHR13136:SF11">
    <property type="entry name" value="TESTIS-EXPRESSED PROTEIN 30"/>
    <property type="match status" value="1"/>
</dbReference>
<comment type="caution">
    <text evidence="2">The sequence shown here is derived from an EMBL/GenBank/DDBJ whole genome shotgun (WGS) entry which is preliminary data.</text>
</comment>
<dbReference type="InterPro" id="IPR026555">
    <property type="entry name" value="NSL3/Tex30"/>
</dbReference>
<dbReference type="Proteomes" id="UP001501697">
    <property type="component" value="Unassembled WGS sequence"/>
</dbReference>
<reference evidence="3" key="1">
    <citation type="journal article" date="2019" name="Int. J. Syst. Evol. Microbiol.">
        <title>The Global Catalogue of Microorganisms (GCM) 10K type strain sequencing project: providing services to taxonomists for standard genome sequencing and annotation.</title>
        <authorList>
            <consortium name="The Broad Institute Genomics Platform"/>
            <consortium name="The Broad Institute Genome Sequencing Center for Infectious Disease"/>
            <person name="Wu L."/>
            <person name="Ma J."/>
        </authorList>
    </citation>
    <scope>NUCLEOTIDE SEQUENCE [LARGE SCALE GENOMIC DNA]</scope>
    <source>
        <strain evidence="3">JCM 16544</strain>
    </source>
</reference>